<comment type="subcellular location">
    <subcellularLocation>
        <location evidence="1">Cell membrane</location>
        <topology evidence="1">Multi-pass membrane protein</topology>
    </subcellularLocation>
</comment>
<dbReference type="GO" id="GO:0022857">
    <property type="term" value="F:transmembrane transporter activity"/>
    <property type="evidence" value="ECO:0007669"/>
    <property type="project" value="TreeGrafter"/>
</dbReference>
<feature type="transmembrane region" description="Helical" evidence="7">
    <location>
        <begin position="500"/>
        <end position="520"/>
    </location>
</feature>
<keyword evidence="5 7" id="KW-0472">Membrane</keyword>
<feature type="transmembrane region" description="Helical" evidence="7">
    <location>
        <begin position="917"/>
        <end position="937"/>
    </location>
</feature>
<evidence type="ECO:0000256" key="5">
    <source>
        <dbReference type="ARBA" id="ARBA00023136"/>
    </source>
</evidence>
<evidence type="ECO:0000256" key="3">
    <source>
        <dbReference type="ARBA" id="ARBA00022692"/>
    </source>
</evidence>
<keyword evidence="2" id="KW-1003">Cell membrane</keyword>
<gene>
    <name evidence="9" type="ORF">BC793_1133</name>
</gene>
<dbReference type="PANTHER" id="PTHR30572:SF4">
    <property type="entry name" value="ABC TRANSPORTER PERMEASE YTRF"/>
    <property type="match status" value="1"/>
</dbReference>
<dbReference type="InterPro" id="IPR003838">
    <property type="entry name" value="ABC3_permease_C"/>
</dbReference>
<evidence type="ECO:0000313" key="10">
    <source>
        <dbReference type="Proteomes" id="UP000245697"/>
    </source>
</evidence>
<dbReference type="PANTHER" id="PTHR30572">
    <property type="entry name" value="MEMBRANE COMPONENT OF TRANSPORTER-RELATED"/>
    <property type="match status" value="1"/>
</dbReference>
<dbReference type="AlphaFoldDB" id="A0A316F9E3"/>
<protein>
    <submittedName>
        <fullName evidence="9">FtsX-like permease family protein</fullName>
    </submittedName>
</protein>
<proteinExistence type="inferred from homology"/>
<feature type="transmembrane region" description="Helical" evidence="7">
    <location>
        <begin position="344"/>
        <end position="370"/>
    </location>
</feature>
<feature type="transmembrane region" description="Helical" evidence="7">
    <location>
        <begin position="965"/>
        <end position="984"/>
    </location>
</feature>
<reference evidence="9 10" key="1">
    <citation type="submission" date="2018-05" db="EMBL/GenBank/DDBJ databases">
        <title>Genomic Encyclopedia of Archaeal and Bacterial Type Strains, Phase II (KMG-II): from individual species to whole genera.</title>
        <authorList>
            <person name="Goeker M."/>
        </authorList>
    </citation>
    <scope>NUCLEOTIDE SEQUENCE [LARGE SCALE GENOMIC DNA]</scope>
    <source>
        <strain evidence="9 10">DSM 45184</strain>
    </source>
</reference>
<feature type="transmembrane region" description="Helical" evidence="7">
    <location>
        <begin position="390"/>
        <end position="408"/>
    </location>
</feature>
<dbReference type="OrthoDB" id="5176391at2"/>
<accession>A0A316F9E3</accession>
<name>A0A316F9E3_9ACTN</name>
<evidence type="ECO:0000256" key="7">
    <source>
        <dbReference type="SAM" id="Phobius"/>
    </source>
</evidence>
<evidence type="ECO:0000256" key="4">
    <source>
        <dbReference type="ARBA" id="ARBA00022989"/>
    </source>
</evidence>
<feature type="transmembrane region" description="Helical" evidence="7">
    <location>
        <begin position="420"/>
        <end position="436"/>
    </location>
</feature>
<evidence type="ECO:0000256" key="2">
    <source>
        <dbReference type="ARBA" id="ARBA00022475"/>
    </source>
</evidence>
<sequence length="998" mass="101225">MRTLILRRARAQWPLLAAVLTVVTIGATLLGVCALLVTRTADRALEVAASRAVPADTGVTAYTVTIARGDVASVDADTRSVLREAVTPFGSVMAGRMSTVMRPIPGRADGAPGLAYLSGVEDLTDRASLISGRWPRPGAGEAVLLERTARALGAKPGTRVRLGTELVRDPAPGVTLTVVGVVRARAGGGWDRDTLGGAGYVPDYRDGSALRTAEAFGPFLMDYRDLLAGGSAVSRLEITAQPDLSAPSPATLDRLGAGVRTADGRLSAVLGERVQIERIASRLPAVLAATARQQRITASAVLAVAVLGAVLTAAALRLAGRLTADVRAAETALLSAAGTSRPQLAGLAATEATLLALLAVAVAAPLSSLAHAALTGLPPLADAGLAADPAVTGPQLLAVAAGAALLFLPTPARSGLARSGADVVMVALAAGAWFSARSDGADARVDAIRVLVPALMLAAGCVLALRLAPVALRAADRWASRANGLALPLAVFEAARRPRAVAAGLLVTLGCAAATFAVAFDATWHRSQHDQADMAVGADMVLTLGAPAFAGQGAEVDRATGGRARPAADRGVAIGQWIGGGDNPPRLVAARGPGDAPGIPIAAGSALTVTGRATGPDPLSVTPLLILEDTSGLRTTCTVPTIRLDGRPHRLPDCAPVDGMRLIAVMLPVTAPEFAYDSIRTSAVTVDLSVPGGEGWTATSAEPWANRLTAPTATAHGSALRMTAEVALGGPPDAARRLVATAFADPGPVPVTVSELLASHLSVGPGDELDVLVGLASVPVRIDRVTTTVPAAPGAAAISADLDTLSRALLVRGEAQFPIDAWWVTGASDASAAAGLHLGDIRTRTGEAARLSTGPVPAALPGSLRMLVPAAVLLLLAGLILHVTCDLQSRAVEVARLRGLGMTRGDIRTTLLGQHTIVLIPMLLAGTVVGAAATWLVSPLLVRSETGAVPVPTVAPVWPWPAESALLAVLLAASALAVTSVVVIQSRRADAAHLRVAS</sequence>
<dbReference type="RefSeq" id="WP_109597007.1">
    <property type="nucleotide sequence ID" value="NZ_BONA01000062.1"/>
</dbReference>
<feature type="domain" description="ABC3 transporter permease C-terminal" evidence="8">
    <location>
        <begin position="871"/>
        <end position="979"/>
    </location>
</feature>
<dbReference type="EMBL" id="QGGR01000013">
    <property type="protein sequence ID" value="PWK43324.1"/>
    <property type="molecule type" value="Genomic_DNA"/>
</dbReference>
<evidence type="ECO:0000259" key="8">
    <source>
        <dbReference type="Pfam" id="PF02687"/>
    </source>
</evidence>
<keyword evidence="4 7" id="KW-1133">Transmembrane helix</keyword>
<dbReference type="Pfam" id="PF02687">
    <property type="entry name" value="FtsX"/>
    <property type="match status" value="1"/>
</dbReference>
<dbReference type="GO" id="GO:0005886">
    <property type="term" value="C:plasma membrane"/>
    <property type="evidence" value="ECO:0007669"/>
    <property type="project" value="UniProtKB-SubCell"/>
</dbReference>
<comment type="caution">
    <text evidence="9">The sequence shown here is derived from an EMBL/GenBank/DDBJ whole genome shotgun (WGS) entry which is preliminary data.</text>
</comment>
<evidence type="ECO:0000256" key="1">
    <source>
        <dbReference type="ARBA" id="ARBA00004651"/>
    </source>
</evidence>
<comment type="similarity">
    <text evidence="6">Belongs to the ABC-4 integral membrane protein family.</text>
</comment>
<feature type="transmembrane region" description="Helical" evidence="7">
    <location>
        <begin position="866"/>
        <end position="887"/>
    </location>
</feature>
<keyword evidence="3 7" id="KW-0812">Transmembrane</keyword>
<evidence type="ECO:0000313" key="9">
    <source>
        <dbReference type="EMBL" id="PWK43324.1"/>
    </source>
</evidence>
<organism evidence="9 10">
    <name type="scientific">Actinoplanes xinjiangensis</name>
    <dbReference type="NCBI Taxonomy" id="512350"/>
    <lineage>
        <taxon>Bacteria</taxon>
        <taxon>Bacillati</taxon>
        <taxon>Actinomycetota</taxon>
        <taxon>Actinomycetes</taxon>
        <taxon>Micromonosporales</taxon>
        <taxon>Micromonosporaceae</taxon>
        <taxon>Actinoplanes</taxon>
    </lineage>
</organism>
<feature type="transmembrane region" description="Helical" evidence="7">
    <location>
        <begin position="448"/>
        <end position="468"/>
    </location>
</feature>
<feature type="transmembrane region" description="Helical" evidence="7">
    <location>
        <begin position="12"/>
        <end position="37"/>
    </location>
</feature>
<dbReference type="InterPro" id="IPR050250">
    <property type="entry name" value="Macrolide_Exporter_MacB"/>
</dbReference>
<keyword evidence="10" id="KW-1185">Reference proteome</keyword>
<evidence type="ECO:0000256" key="6">
    <source>
        <dbReference type="ARBA" id="ARBA00038076"/>
    </source>
</evidence>
<dbReference type="Proteomes" id="UP000245697">
    <property type="component" value="Unassembled WGS sequence"/>
</dbReference>
<feature type="transmembrane region" description="Helical" evidence="7">
    <location>
        <begin position="296"/>
        <end position="319"/>
    </location>
</feature>